<dbReference type="AlphaFoldDB" id="Q8KAS6"/>
<sequence length="96" mass="11021">MLEKMANNNVEYRSTREPLDAIENNDEQDAIQKSIERRAISTEALWRALGRRITKKWKDEGKACRSGVVIQSDDKPLQASFSEQIASKYNLNANYC</sequence>
<evidence type="ECO:0000313" key="2">
    <source>
        <dbReference type="Proteomes" id="UP000001007"/>
    </source>
</evidence>
<keyword evidence="2" id="KW-1185">Reference proteome</keyword>
<dbReference type="HOGENOM" id="CLU_2354683_0_0_10"/>
<dbReference type="KEGG" id="cte:CT2079"/>
<reference evidence="1 2" key="1">
    <citation type="journal article" date="2002" name="Proc. Natl. Acad. Sci. U.S.A.">
        <title>The complete genome sequence of Chlorobium tepidum TLS, a photosynthetic, anaerobic, green-sulfur bacterium.</title>
        <authorList>
            <person name="Eisen J.A."/>
            <person name="Nelson K.E."/>
            <person name="Paulsen I.T."/>
            <person name="Heidelberg J.F."/>
            <person name="Wu M."/>
            <person name="Dodson R.J."/>
            <person name="Deboy R."/>
            <person name="Gwinn M.L."/>
            <person name="Nelson W.C."/>
            <person name="Haft D.H."/>
            <person name="Hickey E.K."/>
            <person name="Peterson J.D."/>
            <person name="Durkin A.S."/>
            <person name="Kolonay J.L."/>
            <person name="Yang F."/>
            <person name="Holt I."/>
            <person name="Umayam L.A."/>
            <person name="Mason T."/>
            <person name="Brenner M."/>
            <person name="Shea T.P."/>
            <person name="Parksey D."/>
            <person name="Nierman W.C."/>
            <person name="Feldblyum T.V."/>
            <person name="Hansen C.L."/>
            <person name="Craven M.B."/>
            <person name="Radune D."/>
            <person name="Vamathevan J."/>
            <person name="Khouri H."/>
            <person name="White O."/>
            <person name="Gruber T.M."/>
            <person name="Ketchum K.A."/>
            <person name="Venter J.C."/>
            <person name="Tettelin H."/>
            <person name="Bryant D.A."/>
            <person name="Fraser C.M."/>
        </authorList>
    </citation>
    <scope>NUCLEOTIDE SEQUENCE [LARGE SCALE GENOMIC DNA]</scope>
    <source>
        <strain evidence="2">ATCC 49652 / DSM 12025 / NBRC 103806 / TLS</strain>
    </source>
</reference>
<dbReference type="EMBL" id="AE006470">
    <property type="protein sequence ID" value="AAM73296.1"/>
    <property type="molecule type" value="Genomic_DNA"/>
</dbReference>
<protein>
    <submittedName>
        <fullName evidence="1">Uncharacterized protein</fullName>
    </submittedName>
</protein>
<accession>Q8KAS6</accession>
<organism evidence="1 2">
    <name type="scientific">Chlorobaculum tepidum (strain ATCC 49652 / DSM 12025 / NBRC 103806 / TLS)</name>
    <name type="common">Chlorobium tepidum</name>
    <dbReference type="NCBI Taxonomy" id="194439"/>
    <lineage>
        <taxon>Bacteria</taxon>
        <taxon>Pseudomonadati</taxon>
        <taxon>Chlorobiota</taxon>
        <taxon>Chlorobiia</taxon>
        <taxon>Chlorobiales</taxon>
        <taxon>Chlorobiaceae</taxon>
        <taxon>Chlorobaculum</taxon>
    </lineage>
</organism>
<gene>
    <name evidence="1" type="ordered locus">CT2079</name>
</gene>
<dbReference type="Proteomes" id="UP000001007">
    <property type="component" value="Chromosome"/>
</dbReference>
<dbReference type="STRING" id="194439.CT2079"/>
<proteinExistence type="predicted"/>
<name>Q8KAS6_CHLTE</name>
<dbReference type="EnsemblBacteria" id="AAM73296">
    <property type="protein sequence ID" value="AAM73296"/>
    <property type="gene ID" value="CT2079"/>
</dbReference>
<evidence type="ECO:0000313" key="1">
    <source>
        <dbReference type="EMBL" id="AAM73296.1"/>
    </source>
</evidence>